<evidence type="ECO:0000256" key="4">
    <source>
        <dbReference type="ARBA" id="ARBA00023125"/>
    </source>
</evidence>
<evidence type="ECO:0000313" key="11">
    <source>
        <dbReference type="Proteomes" id="UP000250235"/>
    </source>
</evidence>
<dbReference type="AlphaFoldDB" id="A0A2Z7B8S9"/>
<evidence type="ECO:0000256" key="1">
    <source>
        <dbReference type="ARBA" id="ARBA00004123"/>
    </source>
</evidence>
<feature type="region of interest" description="Disordered" evidence="9">
    <location>
        <begin position="111"/>
        <end position="176"/>
    </location>
</feature>
<name>A0A2Z7B8S9_9LAMI</name>
<comment type="subcellular location">
    <subcellularLocation>
        <location evidence="1 7">Nucleus</location>
    </subcellularLocation>
</comment>
<dbReference type="PANTHER" id="PTHR31421:SF8">
    <property type="entry name" value="GAGA-BINDING TRANSCRIPTIONAL ACTIVATOR"/>
    <property type="match status" value="1"/>
</dbReference>
<keyword evidence="3 7" id="KW-0805">Transcription regulation</keyword>
<feature type="compositionally biased region" description="Polar residues" evidence="9">
    <location>
        <begin position="149"/>
        <end position="158"/>
    </location>
</feature>
<evidence type="ECO:0000256" key="9">
    <source>
        <dbReference type="SAM" id="MobiDB-lite"/>
    </source>
</evidence>
<dbReference type="Pfam" id="PF06217">
    <property type="entry name" value="GAGA_bind"/>
    <property type="match status" value="1"/>
</dbReference>
<dbReference type="EMBL" id="KV007779">
    <property type="protein sequence ID" value="KZV30913.1"/>
    <property type="molecule type" value="Genomic_DNA"/>
</dbReference>
<organism evidence="10 11">
    <name type="scientific">Dorcoceras hygrometricum</name>
    <dbReference type="NCBI Taxonomy" id="472368"/>
    <lineage>
        <taxon>Eukaryota</taxon>
        <taxon>Viridiplantae</taxon>
        <taxon>Streptophyta</taxon>
        <taxon>Embryophyta</taxon>
        <taxon>Tracheophyta</taxon>
        <taxon>Spermatophyta</taxon>
        <taxon>Magnoliopsida</taxon>
        <taxon>eudicotyledons</taxon>
        <taxon>Gunneridae</taxon>
        <taxon>Pentapetalae</taxon>
        <taxon>asterids</taxon>
        <taxon>lamiids</taxon>
        <taxon>Lamiales</taxon>
        <taxon>Gesneriaceae</taxon>
        <taxon>Didymocarpoideae</taxon>
        <taxon>Trichosporeae</taxon>
        <taxon>Loxocarpinae</taxon>
        <taxon>Dorcoceras</taxon>
    </lineage>
</organism>
<dbReference type="PANTHER" id="PTHR31421">
    <property type="entry name" value="PROTEIN BASIC PENTACYSTEINE3"/>
    <property type="match status" value="1"/>
</dbReference>
<evidence type="ECO:0000256" key="2">
    <source>
        <dbReference type="ARBA" id="ARBA00007911"/>
    </source>
</evidence>
<comment type="function">
    <text evidence="7">Transcriptional regulator that specifically binds to GA-rich elements (GAGA-repeats) present in regulatory sequences of genes involved in developmental processes.</text>
</comment>
<evidence type="ECO:0000313" key="10">
    <source>
        <dbReference type="EMBL" id="KZV30913.1"/>
    </source>
</evidence>
<dbReference type="SMART" id="SM01226">
    <property type="entry name" value="GAGA_bind"/>
    <property type="match status" value="1"/>
</dbReference>
<keyword evidence="8" id="KW-0175">Coiled coil</keyword>
<keyword evidence="11" id="KW-1185">Reference proteome</keyword>
<dbReference type="Proteomes" id="UP000250235">
    <property type="component" value="Unassembled WGS sequence"/>
</dbReference>
<evidence type="ECO:0000256" key="6">
    <source>
        <dbReference type="ARBA" id="ARBA00023242"/>
    </source>
</evidence>
<gene>
    <name evidence="10" type="ORF">F511_33448</name>
</gene>
<dbReference type="GO" id="GO:0043565">
    <property type="term" value="F:sequence-specific DNA binding"/>
    <property type="evidence" value="ECO:0007669"/>
    <property type="project" value="TreeGrafter"/>
</dbReference>
<dbReference type="OrthoDB" id="1883964at2759"/>
<evidence type="ECO:0000256" key="3">
    <source>
        <dbReference type="ARBA" id="ARBA00023015"/>
    </source>
</evidence>
<keyword evidence="4 7" id="KW-0238">DNA-binding</keyword>
<reference evidence="10 11" key="1">
    <citation type="journal article" date="2015" name="Proc. Natl. Acad. Sci. U.S.A.">
        <title>The resurrection genome of Boea hygrometrica: A blueprint for survival of dehydration.</title>
        <authorList>
            <person name="Xiao L."/>
            <person name="Yang G."/>
            <person name="Zhang L."/>
            <person name="Yang X."/>
            <person name="Zhao S."/>
            <person name="Ji Z."/>
            <person name="Zhou Q."/>
            <person name="Hu M."/>
            <person name="Wang Y."/>
            <person name="Chen M."/>
            <person name="Xu Y."/>
            <person name="Jin H."/>
            <person name="Xiao X."/>
            <person name="Hu G."/>
            <person name="Bao F."/>
            <person name="Hu Y."/>
            <person name="Wan P."/>
            <person name="Li L."/>
            <person name="Deng X."/>
            <person name="Kuang T."/>
            <person name="Xiang C."/>
            <person name="Zhu J.K."/>
            <person name="Oliver M.J."/>
            <person name="He Y."/>
        </authorList>
    </citation>
    <scope>NUCLEOTIDE SEQUENCE [LARGE SCALE GENOMIC DNA]</scope>
    <source>
        <strain evidence="11">cv. XS01</strain>
    </source>
</reference>
<accession>A0A2Z7B8S9</accession>
<dbReference type="GO" id="GO:0005634">
    <property type="term" value="C:nucleus"/>
    <property type="evidence" value="ECO:0007669"/>
    <property type="project" value="UniProtKB-SubCell"/>
</dbReference>
<evidence type="ECO:0000256" key="8">
    <source>
        <dbReference type="SAM" id="Coils"/>
    </source>
</evidence>
<keyword evidence="5 7" id="KW-0804">Transcription</keyword>
<evidence type="ECO:0000256" key="7">
    <source>
        <dbReference type="RuleBase" id="RU367160"/>
    </source>
</evidence>
<keyword evidence="6 7" id="KW-0539">Nucleus</keyword>
<dbReference type="GO" id="GO:0009723">
    <property type="term" value="P:response to ethylene"/>
    <property type="evidence" value="ECO:0007669"/>
    <property type="project" value="TreeGrafter"/>
</dbReference>
<proteinExistence type="inferred from homology"/>
<sequence length="427" mass="47171">MAITAERDAAIRERNMALEERKRAFQERDMAMLQRDAAIAERNAAIQERDEAIAALQFRENSVRAYDALPDTSGNELPSGDKHIPYQQMHVSEAPFSPRESSRVDEHTVMEAPLIAKSRKGRQPKDGKPAKSAKSARIGKRSSDGLSKPVNSVASNGWNKERVLESDEEDLDKPVSWKDNLGLNQISFDDSAMPVPVCTCTGSPQPCYRWGSGGWQSACCTTTISMYPLPQAANRRYSRVGGRKMSGSAFSKLLNRLAAEGYDFSTPLDLKSHWAKHANELPPRQTVRSGGLEIFRLGVLEVGRPATLPSGDELDVLPAMTCNHRHGSKGVGSHPDEGPPMLKTLVGQEGQVAYQVACVGSLSRADLTSGRETILVQTRYTSRSRGALWSRGLPGRAEPYLQEVFLEELNSSCKRSSTEDHQWRFLF</sequence>
<protein>
    <recommendedName>
        <fullName evidence="7">GAGA-binding transcriptional activator</fullName>
    </recommendedName>
</protein>
<evidence type="ECO:0000256" key="5">
    <source>
        <dbReference type="ARBA" id="ARBA00023163"/>
    </source>
</evidence>
<feature type="coiled-coil region" evidence="8">
    <location>
        <begin position="16"/>
        <end position="50"/>
    </location>
</feature>
<comment type="similarity">
    <text evidence="2 7">Belongs to the BBR/BPC family.</text>
</comment>
<dbReference type="InterPro" id="IPR010409">
    <property type="entry name" value="GAGA-bd_tscrpt_act"/>
</dbReference>
<dbReference type="GO" id="GO:0003700">
    <property type="term" value="F:DNA-binding transcription factor activity"/>
    <property type="evidence" value="ECO:0007669"/>
    <property type="project" value="UniProtKB-UniRule"/>
</dbReference>